<feature type="transmembrane region" description="Helical" evidence="1">
    <location>
        <begin position="1266"/>
        <end position="1289"/>
    </location>
</feature>
<evidence type="ECO:0000256" key="1">
    <source>
        <dbReference type="SAM" id="Phobius"/>
    </source>
</evidence>
<dbReference type="Proteomes" id="UP000688137">
    <property type="component" value="Unassembled WGS sequence"/>
</dbReference>
<feature type="chain" id="PRO_5035946075" description="Transmembrane protein" evidence="2">
    <location>
        <begin position="24"/>
        <end position="1312"/>
    </location>
</feature>
<gene>
    <name evidence="3" type="ORF">PPRIM_AZ9-3.1.T0170388</name>
</gene>
<proteinExistence type="predicted"/>
<keyword evidence="4" id="KW-1185">Reference proteome</keyword>
<evidence type="ECO:0008006" key="5">
    <source>
        <dbReference type="Google" id="ProtNLM"/>
    </source>
</evidence>
<keyword evidence="2" id="KW-0732">Signal</keyword>
<accession>A0A8S1KBS3</accession>
<comment type="caution">
    <text evidence="3">The sequence shown here is derived from an EMBL/GenBank/DDBJ whole genome shotgun (WGS) entry which is preliminary data.</text>
</comment>
<organism evidence="3 4">
    <name type="scientific">Paramecium primaurelia</name>
    <dbReference type="NCBI Taxonomy" id="5886"/>
    <lineage>
        <taxon>Eukaryota</taxon>
        <taxon>Sar</taxon>
        <taxon>Alveolata</taxon>
        <taxon>Ciliophora</taxon>
        <taxon>Intramacronucleata</taxon>
        <taxon>Oligohymenophorea</taxon>
        <taxon>Peniculida</taxon>
        <taxon>Parameciidae</taxon>
        <taxon>Paramecium</taxon>
    </lineage>
</organism>
<dbReference type="EMBL" id="CAJJDM010000012">
    <property type="protein sequence ID" value="CAD8051095.1"/>
    <property type="molecule type" value="Genomic_DNA"/>
</dbReference>
<keyword evidence="1" id="KW-0472">Membrane</keyword>
<protein>
    <recommendedName>
        <fullName evidence="5">Transmembrane protein</fullName>
    </recommendedName>
</protein>
<feature type="signal peptide" evidence="2">
    <location>
        <begin position="1"/>
        <end position="23"/>
    </location>
</feature>
<reference evidence="3" key="1">
    <citation type="submission" date="2021-01" db="EMBL/GenBank/DDBJ databases">
        <authorList>
            <consortium name="Genoscope - CEA"/>
            <person name="William W."/>
        </authorList>
    </citation>
    <scope>NUCLEOTIDE SEQUENCE</scope>
</reference>
<evidence type="ECO:0000313" key="3">
    <source>
        <dbReference type="EMBL" id="CAD8051095.1"/>
    </source>
</evidence>
<evidence type="ECO:0000256" key="2">
    <source>
        <dbReference type="SAM" id="SignalP"/>
    </source>
</evidence>
<sequence length="1312" mass="156974">MFVFSMRLTNVVVLCCQIFIANTLECPSIELQNNEIFISSNQRAILLERESNDFENLDEFSDNLVKFAFKISINESEQVLSAILIDRTFNDSKLMKWLCNLIKSQSYDILCMTNFGVEYKNQVGIQEIMNLKLRVQVEPFDFCQQLFYRQLSDFWIFCYSQDRIKIYSVDMMNITTLLASQDMKQNQIELCKRDIIKQSEEQIFIFFYGCYEWGIFKFSGLVFDLLLNQIMIFQQLNQSIPYVENIQICNKLKTYSLSTFYLITKEGYYLYRVDYQTDLKIFFEFFEFSLNIKKLIISKVCVVNFLVINKDFNIFIVNPSNSQFMNIESSSLIQAHQTSNLIFILNTNGLEVIFNQKIRQTKQIYAQQLFFLEGYNFFYQIEEFQHEIYFYTYQEFNSYLIPSKQYIFELFSYDIFKISKSFCYKVQYKNSNDINTIITDIELQNKCQIHEQVQFNKQNIALPLHYQLQLLNDNANSIINITESFDFKQICIKQYFQTETVLLYFENNQVLLKNNEFIIIQDCDNYNRRTISIRSCQVFHYQFNILLVREYDLYYRIFYQQKQQWLVQKISTSSQIIKVMQFQDSVLVLTENADIIFINLNDIRSQKLSRSLSKMLYQIFNSRKASNQINESEYQFFYSNQKGYIYISFFGYFLIYDQNDDFLRLLTLNNIDILSIQRLITNVFQILAIHRMENMIIQYFLTGSQKLNLQYNYTLNNTQIVKPLKFYIEKLLIILVKSNSSYQLQLFSLSKTKTFKLIKIIQIGRPEFFIMNQILYYYEENLVIKGYDLFSITIKFENQLIAQNNAFQNLQLAFNLVSKDGDDKVINCVINLNYYNFCQKIFPIDNEIKIYLRKQTKQILRISDLFIGPIDQLFIKNNSKIEIKGLQQQNEPLQLCQQFKQMDCIIQVQVDTNLFSNQKKQFYLYILKHKKIKTLLPISPDISRELKLLNLFLINKWQLAFILDFEQKVIIKVYQINTETFTLSQNKIFEYNSNCTSTNLNFYQVEDIIQLQFQFKDILFFTPTFKFIKQNQKAYQQGIIFVQDSNQLYVEFQIQNQDFIIKIFQYYSNNKFKKINQILIPYYTFYQELLKHFNNQFTSKESTPKNYSLKSIKKGETITLLVLLMFKHYSLIIDIKFGESSSIIDFKITKILRNPDAFIEQYKVVYKSNILFLSSDLQNHYFYDLTHKEGLYNYQHLKSNKSILIYPVNNTHLIFYDDYSSITIGQLHYEIQLHDTHINKQTCILIAENSLSKSEIHITIIRETEWYNHMLMIMIIIIIITFLILICFIKIIRRNDKNLNISIELKISKIQL</sequence>
<name>A0A8S1KBS3_PARPR</name>
<keyword evidence="1" id="KW-1133">Transmembrane helix</keyword>
<keyword evidence="1" id="KW-0812">Transmembrane</keyword>
<evidence type="ECO:0000313" key="4">
    <source>
        <dbReference type="Proteomes" id="UP000688137"/>
    </source>
</evidence>